<keyword evidence="2" id="KW-1185">Reference proteome</keyword>
<evidence type="ECO:0000313" key="1">
    <source>
        <dbReference type="EMBL" id="ETD12041.1"/>
    </source>
</evidence>
<organism evidence="1 2">
    <name type="scientific">Streptococcus parasanguinis CC87K</name>
    <dbReference type="NCBI Taxonomy" id="1073372"/>
    <lineage>
        <taxon>Bacteria</taxon>
        <taxon>Bacillati</taxon>
        <taxon>Bacillota</taxon>
        <taxon>Bacilli</taxon>
        <taxon>Lactobacillales</taxon>
        <taxon>Streptococcaceae</taxon>
        <taxon>Streptococcus</taxon>
    </lineage>
</organism>
<gene>
    <name evidence="1" type="ORF">HMPREF1195_01631</name>
</gene>
<dbReference type="InterPro" id="IPR014718">
    <property type="entry name" value="GH-type_carb-bd"/>
</dbReference>
<evidence type="ECO:0000313" key="2">
    <source>
        <dbReference type="Proteomes" id="UP000018716"/>
    </source>
</evidence>
<sequence>MRTTCQTIDTRWGSENHPHYSHGNTLPYTGVPFGMNYFLPQTTHEQGAWFFNPNLLIPRIHLK</sequence>
<dbReference type="Proteomes" id="UP000018716">
    <property type="component" value="Unassembled WGS sequence"/>
</dbReference>
<dbReference type="OrthoDB" id="9804511at2"/>
<comment type="caution">
    <text evidence="1">The sequence shown here is derived from an EMBL/GenBank/DDBJ whole genome shotgun (WGS) entry which is preliminary data.</text>
</comment>
<dbReference type="Gene3D" id="2.70.98.10">
    <property type="match status" value="1"/>
</dbReference>
<dbReference type="AlphaFoldDB" id="V8BC45"/>
<reference evidence="1 2" key="1">
    <citation type="submission" date="2013-10" db="EMBL/GenBank/DDBJ databases">
        <title>The Genome Sequence of Streptococcus parasanguinis CC87K.</title>
        <authorList>
            <consortium name="The Broad Institute Genomics Platform"/>
            <person name="Earl A."/>
            <person name="Allen-Vercoe E."/>
            <person name="Daigneault M."/>
            <person name="Young S.K."/>
            <person name="Zeng Q."/>
            <person name="Gargeya S."/>
            <person name="Fitzgerald M."/>
            <person name="Abouelleil A."/>
            <person name="Alvarado L."/>
            <person name="Chapman S.B."/>
            <person name="Gainer-Dewar J."/>
            <person name="Goldberg J."/>
            <person name="Griggs A."/>
            <person name="Gujja S."/>
            <person name="Hansen M."/>
            <person name="Howarth C."/>
            <person name="Imamovic A."/>
            <person name="Ireland A."/>
            <person name="Larimer J."/>
            <person name="McCowan C."/>
            <person name="Murphy C."/>
            <person name="Pearson M."/>
            <person name="Poon T.W."/>
            <person name="Priest M."/>
            <person name="Roberts A."/>
            <person name="Saif S."/>
            <person name="Shea T."/>
            <person name="Sykes S."/>
            <person name="Wortman J."/>
            <person name="Nusbaum C."/>
            <person name="Birren B."/>
        </authorList>
    </citation>
    <scope>NUCLEOTIDE SEQUENCE [LARGE SCALE GENOMIC DNA]</scope>
    <source>
        <strain evidence="1 2">CC87K</strain>
    </source>
</reference>
<dbReference type="EMBL" id="AZJD01000007">
    <property type="protein sequence ID" value="ETD12041.1"/>
    <property type="molecule type" value="Genomic_DNA"/>
</dbReference>
<dbReference type="HOGENOM" id="CLU_199851_0_0_9"/>
<accession>V8BC45</accession>
<protein>
    <submittedName>
        <fullName evidence="1">Uncharacterized protein</fullName>
    </submittedName>
</protein>
<dbReference type="PATRIC" id="fig|1073372.3.peg.1670"/>
<dbReference type="GO" id="GO:0030246">
    <property type="term" value="F:carbohydrate binding"/>
    <property type="evidence" value="ECO:0007669"/>
    <property type="project" value="InterPro"/>
</dbReference>
<proteinExistence type="predicted"/>
<name>V8BC45_STRPA</name>